<gene>
    <name evidence="2" type="ORF">ALMOND_2B002730</name>
    <name evidence="1" type="ORF">L3X38_028144</name>
</gene>
<sequence length="260" mass="30193">MNTSGLVDLGFQEPTFTWRAFRSNQTLIQERTDRGLANTLWMECWPNTCVLHELAVGSDHCPLIVHTTCHSNRYMKLFRFEANWTDDQECHEIKVGKNKRQINSLSRELEGLQLHWEANQNRITQTTSKVNTLWAKEEKYWQQSARVNWLTAGDAKTKFFHMSTIQRRRNRMVCIQDENRVYSSGEHDVRATFDRYFGNLFTTYGPQEMGNVVECVNPVISNAMNMDFLRPIAPQEIKDAVFEIGALKALGPDGFQGIFY</sequence>
<dbReference type="PANTHER" id="PTHR33710:SF71">
    <property type="entry name" value="ENDONUCLEASE_EXONUCLEASE_PHOSPHATASE DOMAIN-CONTAINING PROTEIN"/>
    <property type="match status" value="1"/>
</dbReference>
<evidence type="ECO:0000313" key="2">
    <source>
        <dbReference type="EMBL" id="VVA39837.1"/>
    </source>
</evidence>
<accession>A0A5E4GIZ4</accession>
<name>A0A5E4GIZ4_PRUDU</name>
<protein>
    <submittedName>
        <fullName evidence="2">PREDICTED: reverse mRNAase</fullName>
    </submittedName>
</protein>
<dbReference type="Gene3D" id="3.60.10.10">
    <property type="entry name" value="Endonuclease/exonuclease/phosphatase"/>
    <property type="match status" value="1"/>
</dbReference>
<dbReference type="EMBL" id="CABIKO010000858">
    <property type="protein sequence ID" value="VVA39837.1"/>
    <property type="molecule type" value="Genomic_DNA"/>
</dbReference>
<evidence type="ECO:0000313" key="1">
    <source>
        <dbReference type="EMBL" id="KAI5328747.1"/>
    </source>
</evidence>
<dbReference type="InterPro" id="IPR036691">
    <property type="entry name" value="Endo/exonu/phosph_ase_sf"/>
</dbReference>
<dbReference type="Proteomes" id="UP000327085">
    <property type="component" value="Chromosome 5"/>
</dbReference>
<dbReference type="SUPFAM" id="SSF56219">
    <property type="entry name" value="DNase I-like"/>
    <property type="match status" value="1"/>
</dbReference>
<evidence type="ECO:0000313" key="4">
    <source>
        <dbReference type="Proteomes" id="UP001054821"/>
    </source>
</evidence>
<dbReference type="PANTHER" id="PTHR33710">
    <property type="entry name" value="BNAC02G09200D PROTEIN"/>
    <property type="match status" value="1"/>
</dbReference>
<dbReference type="InParanoid" id="A0A5E4GIZ4"/>
<keyword evidence="4" id="KW-1185">Reference proteome</keyword>
<dbReference type="Gramene" id="VVA39837">
    <property type="protein sequence ID" value="VVA39837"/>
    <property type="gene ID" value="Prudul26B002730"/>
</dbReference>
<proteinExistence type="predicted"/>
<dbReference type="Proteomes" id="UP001054821">
    <property type="component" value="Chromosome 5"/>
</dbReference>
<organism evidence="2 3">
    <name type="scientific">Prunus dulcis</name>
    <name type="common">Almond</name>
    <name type="synonym">Amygdalus dulcis</name>
    <dbReference type="NCBI Taxonomy" id="3755"/>
    <lineage>
        <taxon>Eukaryota</taxon>
        <taxon>Viridiplantae</taxon>
        <taxon>Streptophyta</taxon>
        <taxon>Embryophyta</taxon>
        <taxon>Tracheophyta</taxon>
        <taxon>Spermatophyta</taxon>
        <taxon>Magnoliopsida</taxon>
        <taxon>eudicotyledons</taxon>
        <taxon>Gunneridae</taxon>
        <taxon>Pentapetalae</taxon>
        <taxon>rosids</taxon>
        <taxon>fabids</taxon>
        <taxon>Rosales</taxon>
        <taxon>Rosaceae</taxon>
        <taxon>Amygdaloideae</taxon>
        <taxon>Amygdaleae</taxon>
        <taxon>Prunus</taxon>
    </lineage>
</organism>
<reference evidence="3" key="2">
    <citation type="journal article" date="2020" name="Plant J.">
        <title>Transposons played a major role in the diversification between the closely related almond and peach genomes: results from the almond genome sequence.</title>
        <authorList>
            <person name="Alioto T."/>
            <person name="Alexiou K.G."/>
            <person name="Bardil A."/>
            <person name="Barteri F."/>
            <person name="Castanera R."/>
            <person name="Cruz F."/>
            <person name="Dhingra A."/>
            <person name="Duval H."/>
            <person name="Fernandez I Marti A."/>
            <person name="Frias L."/>
            <person name="Galan B."/>
            <person name="Garcia J.L."/>
            <person name="Howad W."/>
            <person name="Gomez-Garrido J."/>
            <person name="Gut M."/>
            <person name="Julca I."/>
            <person name="Morata J."/>
            <person name="Puigdomenech P."/>
            <person name="Ribeca P."/>
            <person name="Rubio Cabetas M.J."/>
            <person name="Vlasova A."/>
            <person name="Wirthensohn M."/>
            <person name="Garcia-Mas J."/>
            <person name="Gabaldon T."/>
            <person name="Casacuberta J.M."/>
            <person name="Arus P."/>
        </authorList>
    </citation>
    <scope>NUCLEOTIDE SEQUENCE [LARGE SCALE GENOMIC DNA]</scope>
    <source>
        <strain evidence="3">cv. Texas</strain>
    </source>
</reference>
<dbReference type="AlphaFoldDB" id="A0A5E4GIZ4"/>
<reference evidence="1 4" key="3">
    <citation type="journal article" date="2022" name="G3 (Bethesda)">
        <title>Whole-genome sequence and methylome profiling of the almond [Prunus dulcis (Mill.) D.A. Webb] cultivar 'Nonpareil'.</title>
        <authorList>
            <person name="D'Amico-Willman K.M."/>
            <person name="Ouma W.Z."/>
            <person name="Meulia T."/>
            <person name="Sideli G.M."/>
            <person name="Gradziel T.M."/>
            <person name="Fresnedo-Ramirez J."/>
        </authorList>
    </citation>
    <scope>NUCLEOTIDE SEQUENCE [LARGE SCALE GENOMIC DNA]</scope>
    <source>
        <strain evidence="1">Clone GOH B32 T37-40</strain>
    </source>
</reference>
<reference evidence="2" key="1">
    <citation type="submission" date="2019-07" db="EMBL/GenBank/DDBJ databases">
        <authorList>
            <person name="Alioto T."/>
            <person name="Alioto T."/>
            <person name="Gomez Garrido J."/>
        </authorList>
    </citation>
    <scope>NUCLEOTIDE SEQUENCE</scope>
</reference>
<dbReference type="EMBL" id="JAJFAZ020000005">
    <property type="protein sequence ID" value="KAI5328747.1"/>
    <property type="molecule type" value="Genomic_DNA"/>
</dbReference>
<dbReference type="OMA" id="ECHEIKV"/>
<evidence type="ECO:0000313" key="3">
    <source>
        <dbReference type="Proteomes" id="UP000327085"/>
    </source>
</evidence>